<evidence type="ECO:0000313" key="1">
    <source>
        <dbReference type="EMBL" id="TQS83959.1"/>
    </source>
</evidence>
<dbReference type="EMBL" id="LVVT01000007">
    <property type="protein sequence ID" value="TQS83959.1"/>
    <property type="molecule type" value="Genomic_DNA"/>
</dbReference>
<dbReference type="AlphaFoldDB" id="A0A8J8PDJ8"/>
<comment type="caution">
    <text evidence="1">The sequence shown here is derived from an EMBL/GenBank/DDBJ whole genome shotgun (WGS) entry which is preliminary data.</text>
</comment>
<dbReference type="Proteomes" id="UP000752814">
    <property type="component" value="Unassembled WGS sequence"/>
</dbReference>
<dbReference type="RefSeq" id="WP_400194526.1">
    <property type="nucleotide sequence ID" value="NZ_CAYAYE010000042.1"/>
</dbReference>
<proteinExistence type="predicted"/>
<reference evidence="1" key="1">
    <citation type="submission" date="2016-03" db="EMBL/GenBank/DDBJ databases">
        <authorList>
            <person name="Borrel G."/>
            <person name="Mccann A."/>
            <person name="O'Toole P.W."/>
        </authorList>
    </citation>
    <scope>NUCLEOTIDE SEQUENCE</scope>
    <source>
        <strain evidence="1">183</strain>
    </source>
</reference>
<accession>A0A8J8PDJ8</accession>
<protein>
    <submittedName>
        <fullName evidence="1">Uncharacterized protein</fullName>
    </submittedName>
</protein>
<organism evidence="1 2">
    <name type="scientific">Candidatus Methanomassiliicoccus intestinalis</name>
    <dbReference type="NCBI Taxonomy" id="1406512"/>
    <lineage>
        <taxon>Archaea</taxon>
        <taxon>Methanobacteriati</taxon>
        <taxon>Thermoplasmatota</taxon>
        <taxon>Thermoplasmata</taxon>
        <taxon>Methanomassiliicoccales</taxon>
        <taxon>Methanomassiliicoccaceae</taxon>
        <taxon>Methanomassiliicoccus</taxon>
    </lineage>
</organism>
<gene>
    <name evidence="1" type="ORF">A3207_06440</name>
</gene>
<sequence>MGRRIRFRGAKATPKTLEKGLLEKSKALAENPHIMMPKCTKDCRKCVIKKAINKMEVVSDKRDNEKKLAAFSLRGDPIVRAYAATISLAMDGKIPYLATAKTPVGEISYAMRGNADRDLLIGLQHYDHPQFRLMAFWKVAEKYGLHIYSCEENAVCCPDGPAAPEEYVNEIVELLPYDLDDDFACAHKGGEHLNIRWNSADVTISVCTSCLKENTNTVHILASRIAAKDPADDFTVSVDRGIQCLSECDNCPIKEKTQLKPDLLAKYLHGQISDSALLDEYRIDWAKTLQATGNELYIVNGSCFGSDKEKFLNAMRGTDAEKETISKFISSGKRCIISRNDQIPNLLSDLWKDYDEELLSGIASPETVSTVLNDRTDLAPSQMVAEAARLESYMKIKSRLPAFINLGPMAAFCDDIARIYKTEGKTAAVRALEKSKGSNHNMRSLTYALLSAAGEGQSKAWQFTREEMDFGTYLVPFAEKVLSAEGKEYANALSLLLEASGAMEKVTVQQ</sequence>
<name>A0A8J8PDJ8_9ARCH</name>
<evidence type="ECO:0000313" key="2">
    <source>
        <dbReference type="Proteomes" id="UP000752814"/>
    </source>
</evidence>